<reference evidence="2" key="1">
    <citation type="submission" date="2020-02" db="EMBL/GenBank/DDBJ databases">
        <authorList>
            <person name="Meier V. D."/>
        </authorList>
    </citation>
    <scope>NUCLEOTIDE SEQUENCE</scope>
    <source>
        <strain evidence="2">AVDCRST_MAG28</strain>
    </source>
</reference>
<dbReference type="InterPro" id="IPR051312">
    <property type="entry name" value="Diverse_Substr_Oxidored"/>
</dbReference>
<protein>
    <submittedName>
        <fullName evidence="2">Xanthine dehydrogenase, FAD binding subunit</fullName>
        <ecNumber evidence="2">1.17.1.4</ecNumber>
    </submittedName>
</protein>
<accession>A0A6J4RAK3</accession>
<evidence type="ECO:0000259" key="1">
    <source>
        <dbReference type="PROSITE" id="PS51387"/>
    </source>
</evidence>
<feature type="domain" description="FAD-binding PCMH-type" evidence="1">
    <location>
        <begin position="1"/>
        <end position="173"/>
    </location>
</feature>
<dbReference type="PROSITE" id="PS51387">
    <property type="entry name" value="FAD_PCMH"/>
    <property type="match status" value="1"/>
</dbReference>
<dbReference type="InterPro" id="IPR016169">
    <property type="entry name" value="FAD-bd_PCMH_sub2"/>
</dbReference>
<gene>
    <name evidence="2" type="ORF">AVDCRST_MAG28-3477</name>
</gene>
<proteinExistence type="predicted"/>
<dbReference type="PANTHER" id="PTHR42659">
    <property type="entry name" value="XANTHINE DEHYDROGENASE SUBUNIT C-RELATED"/>
    <property type="match status" value="1"/>
</dbReference>
<dbReference type="EMBL" id="CADCVE010000090">
    <property type="protein sequence ID" value="CAA9462234.1"/>
    <property type="molecule type" value="Genomic_DNA"/>
</dbReference>
<dbReference type="InterPro" id="IPR036318">
    <property type="entry name" value="FAD-bd_PCMH-like_sf"/>
</dbReference>
<dbReference type="AlphaFoldDB" id="A0A6J4RAK3"/>
<dbReference type="InterPro" id="IPR002346">
    <property type="entry name" value="Mopterin_DH_FAD-bd"/>
</dbReference>
<dbReference type="Gene3D" id="3.30.465.10">
    <property type="match status" value="1"/>
</dbReference>
<dbReference type="GO" id="GO:0071949">
    <property type="term" value="F:FAD binding"/>
    <property type="evidence" value="ECO:0007669"/>
    <property type="project" value="InterPro"/>
</dbReference>
<name>A0A6J4RAK3_9ACTN</name>
<dbReference type="SUPFAM" id="SSF56176">
    <property type="entry name" value="FAD-binding/transporter-associated domain-like"/>
    <property type="match status" value="1"/>
</dbReference>
<dbReference type="PANTHER" id="PTHR42659:SF9">
    <property type="entry name" value="XANTHINE DEHYDROGENASE FAD-BINDING SUBUNIT XDHB-RELATED"/>
    <property type="match status" value="1"/>
</dbReference>
<dbReference type="InterPro" id="IPR016166">
    <property type="entry name" value="FAD-bd_PCMH"/>
</dbReference>
<evidence type="ECO:0000313" key="2">
    <source>
        <dbReference type="EMBL" id="CAA9462234.1"/>
    </source>
</evidence>
<dbReference type="GO" id="GO:0004854">
    <property type="term" value="F:xanthine dehydrogenase activity"/>
    <property type="evidence" value="ECO:0007669"/>
    <property type="project" value="UniProtKB-EC"/>
</dbReference>
<keyword evidence="2" id="KW-0560">Oxidoreductase</keyword>
<organism evidence="2">
    <name type="scientific">uncultured Rubrobacteraceae bacterium</name>
    <dbReference type="NCBI Taxonomy" id="349277"/>
    <lineage>
        <taxon>Bacteria</taxon>
        <taxon>Bacillati</taxon>
        <taxon>Actinomycetota</taxon>
        <taxon>Rubrobacteria</taxon>
        <taxon>Rubrobacterales</taxon>
        <taxon>Rubrobacteraceae</taxon>
        <taxon>environmental samples</taxon>
    </lineage>
</organism>
<dbReference type="Pfam" id="PF00941">
    <property type="entry name" value="FAD_binding_5"/>
    <property type="match status" value="1"/>
</dbReference>
<dbReference type="EC" id="1.17.1.4" evidence="2"/>
<sequence>MNLNTITEVRRVTGDENLDWREGDSWLAGGTWLFSEPQPHLRRLLDLQGFDREPLVVSEQGLQISPTCTIAELNALEAPPEWTAAPLIRQCCHSFLASFKVWNTATVGGNICMSLPAGPMISLSVALEGIYTLRLRDGSERRVAAEEFTTGDNQNILQPGDLLRSIELPIEALRKQTSFRRMSLTHLGRSSALLIGTLSPQDGTFMLTVSASTKRPIRLSFDQMPDARSLHERLRETIPDSIYHDDVHGAPDYRKHLTFHFGEEIRRELSGNPSA</sequence>